<feature type="region of interest" description="Disordered" evidence="1">
    <location>
        <begin position="471"/>
        <end position="499"/>
    </location>
</feature>
<dbReference type="CTD" id="163702"/>
<feature type="region of interest" description="Disordered" evidence="1">
    <location>
        <begin position="303"/>
        <end position="335"/>
    </location>
</feature>
<dbReference type="OMA" id="FLCPQKE"/>
<gene>
    <name evidence="5" type="primary">IFNLR1</name>
</gene>
<feature type="compositionally biased region" description="Acidic residues" evidence="1">
    <location>
        <begin position="317"/>
        <end position="335"/>
    </location>
</feature>
<dbReference type="GeneTree" id="ENSGT00510000048978"/>
<evidence type="ECO:0000256" key="2">
    <source>
        <dbReference type="SAM" id="Phobius"/>
    </source>
</evidence>
<reference evidence="6" key="1">
    <citation type="submission" date="2018-12" db="EMBL/GenBank/DDBJ databases">
        <authorList>
            <person name="Yazar S."/>
        </authorList>
    </citation>
    <scope>NUCLEOTIDE SEQUENCE [LARGE SCALE GENOMIC DNA]</scope>
</reference>
<name>A0A4X2LXD3_VOMUR</name>
<evidence type="ECO:0000313" key="6">
    <source>
        <dbReference type="Proteomes" id="UP000314987"/>
    </source>
</evidence>
<evidence type="ECO:0000256" key="1">
    <source>
        <dbReference type="SAM" id="MobiDB-lite"/>
    </source>
</evidence>
<evidence type="ECO:0000313" key="5">
    <source>
        <dbReference type="Ensembl" id="ENSVURP00010030224.1"/>
    </source>
</evidence>
<dbReference type="InterPro" id="IPR003961">
    <property type="entry name" value="FN3_dom"/>
</dbReference>
<keyword evidence="2" id="KW-0812">Transmembrane</keyword>
<keyword evidence="2" id="KW-1133">Transmembrane helix</keyword>
<evidence type="ECO:0000259" key="4">
    <source>
        <dbReference type="Pfam" id="PF01108"/>
    </source>
</evidence>
<feature type="compositionally biased region" description="Low complexity" evidence="1">
    <location>
        <begin position="433"/>
        <end position="442"/>
    </location>
</feature>
<feature type="transmembrane region" description="Helical" evidence="2">
    <location>
        <begin position="229"/>
        <end position="248"/>
    </location>
</feature>
<keyword evidence="3" id="KW-0732">Signal</keyword>
<feature type="domain" description="Fibronectin type-III" evidence="4">
    <location>
        <begin position="10"/>
        <end position="110"/>
    </location>
</feature>
<reference evidence="5" key="3">
    <citation type="submission" date="2025-09" db="UniProtKB">
        <authorList>
            <consortium name="Ensembl"/>
        </authorList>
    </citation>
    <scope>IDENTIFICATION</scope>
</reference>
<accession>A0A4X2LXD3</accession>
<feature type="region of interest" description="Disordered" evidence="1">
    <location>
        <begin position="414"/>
        <end position="453"/>
    </location>
</feature>
<dbReference type="AlphaFoldDB" id="A0A4X2LXD3"/>
<dbReference type="FunFam" id="2.60.40.10:FF:001235">
    <property type="entry name" value="Interferon lambda receptor 1"/>
    <property type="match status" value="1"/>
</dbReference>
<dbReference type="InterPro" id="IPR013783">
    <property type="entry name" value="Ig-like_fold"/>
</dbReference>
<keyword evidence="6" id="KW-1185">Reference proteome</keyword>
<evidence type="ECO:0000256" key="3">
    <source>
        <dbReference type="SAM" id="SignalP"/>
    </source>
</evidence>
<dbReference type="Gene3D" id="2.60.40.10">
    <property type="entry name" value="Immunoglobulins"/>
    <property type="match status" value="2"/>
</dbReference>
<reference evidence="5" key="2">
    <citation type="submission" date="2025-08" db="UniProtKB">
        <authorList>
            <consortium name="Ensembl"/>
        </authorList>
    </citation>
    <scope>IDENTIFICATION</scope>
</reference>
<feature type="signal peptide" evidence="3">
    <location>
        <begin position="1"/>
        <end position="20"/>
    </location>
</feature>
<sequence>MVKGSFWAPLLLCLLQSTPGSPKLARPQNVMMLSRNFKVYLTWRPGPNYPLNVTYVVKYQSFENERWRKVKHCMGITMEECDLTCLENQGLHIKYKGRVQAVAPGTYSLWAESPRYMDYLFDVEPAPPNLTWIRNKETLSINATYELPHCVSLMYLKYEVEFWKEGSPNKTRSQATLHGTEVKIPLSPASTGCYCLSARTIYLLIIPKYSKFSQPICFLLETPGTQQRMLVLMLFLLPIFTLPWMFCLKNIYFQQAKMPQSLDFTGYGHSVKILELNRQESFRDLYICPKNSWRQERRAYVESENPGIPQPSGMEDHETEEESEEGESEDMDDSGTFEPYFGIPSLKGLPTRVGEAETKAQSLESTGSLIHQPGYGFSPVMDTSDSGNEFDSFWGESGSVSCLIEDDICGDGPSLPSPTFLKESKVVEEPSEDSSSSRASPVPLDPSSPGLMILPEKPLASLKTLIITTDGSEDEGDWFMEGEEEEEEEEKEEMGGVSEVEGLWSNYSKRPKVTDYQHIHYRFH</sequence>
<protein>
    <recommendedName>
        <fullName evidence="4">Fibronectin type-III domain-containing protein</fullName>
    </recommendedName>
</protein>
<proteinExistence type="predicted"/>
<feature type="compositionally biased region" description="Acidic residues" evidence="1">
    <location>
        <begin position="471"/>
        <end position="492"/>
    </location>
</feature>
<dbReference type="STRING" id="29139.ENSVURP00010030224"/>
<dbReference type="CDD" id="cd00063">
    <property type="entry name" value="FN3"/>
    <property type="match status" value="1"/>
</dbReference>
<dbReference type="GeneID" id="114027355"/>
<dbReference type="RefSeq" id="XP_027697142.1">
    <property type="nucleotide sequence ID" value="XM_027841341.1"/>
</dbReference>
<dbReference type="InterPro" id="IPR036116">
    <property type="entry name" value="FN3_sf"/>
</dbReference>
<dbReference type="InterPro" id="IPR050650">
    <property type="entry name" value="Type-II_Cytokine-TF_Rcpt"/>
</dbReference>
<dbReference type="Proteomes" id="UP000314987">
    <property type="component" value="Unassembled WGS sequence"/>
</dbReference>
<dbReference type="Pfam" id="PF01108">
    <property type="entry name" value="Tissue_fac"/>
    <property type="match status" value="1"/>
</dbReference>
<dbReference type="GO" id="GO:0004896">
    <property type="term" value="F:cytokine receptor activity"/>
    <property type="evidence" value="ECO:0007669"/>
    <property type="project" value="TreeGrafter"/>
</dbReference>
<organism evidence="5 6">
    <name type="scientific">Vombatus ursinus</name>
    <name type="common">Common wombat</name>
    <dbReference type="NCBI Taxonomy" id="29139"/>
    <lineage>
        <taxon>Eukaryota</taxon>
        <taxon>Metazoa</taxon>
        <taxon>Chordata</taxon>
        <taxon>Craniata</taxon>
        <taxon>Vertebrata</taxon>
        <taxon>Euteleostomi</taxon>
        <taxon>Mammalia</taxon>
        <taxon>Metatheria</taxon>
        <taxon>Diprotodontia</taxon>
        <taxon>Vombatidae</taxon>
        <taxon>Vombatus</taxon>
    </lineage>
</organism>
<dbReference type="SUPFAM" id="SSF49265">
    <property type="entry name" value="Fibronectin type III"/>
    <property type="match status" value="2"/>
</dbReference>
<dbReference type="PANTHER" id="PTHR20859:SF55">
    <property type="entry name" value="INTERFERON LAMBDA RECEPTOR 1"/>
    <property type="match status" value="1"/>
</dbReference>
<dbReference type="GO" id="GO:0005886">
    <property type="term" value="C:plasma membrane"/>
    <property type="evidence" value="ECO:0007669"/>
    <property type="project" value="TreeGrafter"/>
</dbReference>
<dbReference type="Ensembl" id="ENSVURT00010034407.1">
    <property type="protein sequence ID" value="ENSVURP00010030224.1"/>
    <property type="gene ID" value="ENSVURG00010023111.1"/>
</dbReference>
<dbReference type="OrthoDB" id="10031784at2759"/>
<dbReference type="PANTHER" id="PTHR20859">
    <property type="entry name" value="INTERFERON/INTERLEUKIN RECEPTOR"/>
    <property type="match status" value="1"/>
</dbReference>
<feature type="chain" id="PRO_5021433176" description="Fibronectin type-III domain-containing protein" evidence="3">
    <location>
        <begin position="21"/>
        <end position="524"/>
    </location>
</feature>
<keyword evidence="2" id="KW-0472">Membrane</keyword>